<dbReference type="InterPro" id="IPR052893">
    <property type="entry name" value="TCS_response_regulator"/>
</dbReference>
<reference evidence="4" key="1">
    <citation type="journal article" date="2019" name="Int. J. Syst. Evol. Microbiol.">
        <title>The Global Catalogue of Microorganisms (GCM) 10K type strain sequencing project: providing services to taxonomists for standard genome sequencing and annotation.</title>
        <authorList>
            <consortium name="The Broad Institute Genomics Platform"/>
            <consortium name="The Broad Institute Genome Sequencing Center for Infectious Disease"/>
            <person name="Wu L."/>
            <person name="Ma J."/>
        </authorList>
    </citation>
    <scope>NUCLEOTIDE SEQUENCE [LARGE SCALE GENOMIC DNA]</scope>
    <source>
        <strain evidence="4">CGMCC 4.7427</strain>
    </source>
</reference>
<organism evidence="3 4">
    <name type="scientific">Dokdonia genika</name>
    <dbReference type="NCBI Taxonomy" id="308113"/>
    <lineage>
        <taxon>Bacteria</taxon>
        <taxon>Pseudomonadati</taxon>
        <taxon>Bacteroidota</taxon>
        <taxon>Flavobacteriia</taxon>
        <taxon>Flavobacteriales</taxon>
        <taxon>Flavobacteriaceae</taxon>
        <taxon>Dokdonia</taxon>
    </lineage>
</organism>
<dbReference type="SMART" id="SM00448">
    <property type="entry name" value="REC"/>
    <property type="match status" value="1"/>
</dbReference>
<evidence type="ECO:0000256" key="1">
    <source>
        <dbReference type="PROSITE-ProRule" id="PRU00169"/>
    </source>
</evidence>
<keyword evidence="4" id="KW-1185">Reference proteome</keyword>
<sequence>MKGFIVSVEDNPNDCALMKRIFEREMPLVKTHIIEDSLTALAWFQGFKDIKNTPDLILLDIKMPKLDRLSLLKEIRKIELFTNSPIVIMSSSDQLSDRDKAYAYGANSYLEKPKSYTEFKERLPIISSYWLTLNK</sequence>
<dbReference type="Pfam" id="PF00072">
    <property type="entry name" value="Response_reg"/>
    <property type="match status" value="1"/>
</dbReference>
<proteinExistence type="predicted"/>
<comment type="caution">
    <text evidence="3">The sequence shown here is derived from an EMBL/GenBank/DDBJ whole genome shotgun (WGS) entry which is preliminary data.</text>
</comment>
<feature type="domain" description="Response regulatory" evidence="2">
    <location>
        <begin position="4"/>
        <end position="127"/>
    </location>
</feature>
<dbReference type="Proteomes" id="UP001595878">
    <property type="component" value="Unassembled WGS sequence"/>
</dbReference>
<keyword evidence="1" id="KW-0597">Phosphoprotein</keyword>
<dbReference type="PROSITE" id="PS50110">
    <property type="entry name" value="RESPONSE_REGULATORY"/>
    <property type="match status" value="1"/>
</dbReference>
<gene>
    <name evidence="3" type="ORF">ACFO5T_05265</name>
</gene>
<feature type="modified residue" description="4-aspartylphosphate" evidence="1">
    <location>
        <position position="60"/>
    </location>
</feature>
<protein>
    <submittedName>
        <fullName evidence="3">Response regulator</fullName>
    </submittedName>
</protein>
<dbReference type="PANTHER" id="PTHR44520">
    <property type="entry name" value="RESPONSE REGULATOR RCP1-RELATED"/>
    <property type="match status" value="1"/>
</dbReference>
<dbReference type="Gene3D" id="3.40.50.2300">
    <property type="match status" value="1"/>
</dbReference>
<dbReference type="SUPFAM" id="SSF52172">
    <property type="entry name" value="CheY-like"/>
    <property type="match status" value="1"/>
</dbReference>
<evidence type="ECO:0000313" key="4">
    <source>
        <dbReference type="Proteomes" id="UP001595878"/>
    </source>
</evidence>
<evidence type="ECO:0000313" key="3">
    <source>
        <dbReference type="EMBL" id="MFC4689831.1"/>
    </source>
</evidence>
<dbReference type="InterPro" id="IPR011006">
    <property type="entry name" value="CheY-like_superfamily"/>
</dbReference>
<dbReference type="EMBL" id="JBHSHB010000008">
    <property type="protein sequence ID" value="MFC4689831.1"/>
    <property type="molecule type" value="Genomic_DNA"/>
</dbReference>
<dbReference type="RefSeq" id="WP_380032582.1">
    <property type="nucleotide sequence ID" value="NZ_JBHSHB010000008.1"/>
</dbReference>
<evidence type="ECO:0000259" key="2">
    <source>
        <dbReference type="PROSITE" id="PS50110"/>
    </source>
</evidence>
<accession>A0ABV9L6T4</accession>
<name>A0ABV9L6T4_9FLAO</name>
<dbReference type="InterPro" id="IPR001789">
    <property type="entry name" value="Sig_transdc_resp-reg_receiver"/>
</dbReference>